<evidence type="ECO:0008006" key="4">
    <source>
        <dbReference type="Google" id="ProtNLM"/>
    </source>
</evidence>
<name>Q1K068_DESA6</name>
<accession>Q1K068</accession>
<gene>
    <name evidence="2" type="ORF">Dace_2374</name>
</gene>
<dbReference type="AlphaFoldDB" id="Q1K068"/>
<feature type="region of interest" description="Disordered" evidence="1">
    <location>
        <begin position="442"/>
        <end position="471"/>
    </location>
</feature>
<evidence type="ECO:0000313" key="2">
    <source>
        <dbReference type="EMBL" id="EAT16073.1"/>
    </source>
</evidence>
<keyword evidence="3" id="KW-1185">Reference proteome</keyword>
<evidence type="ECO:0000313" key="3">
    <source>
        <dbReference type="Proteomes" id="UP000005695"/>
    </source>
</evidence>
<comment type="caution">
    <text evidence="2">The sequence shown here is derived from an EMBL/GenBank/DDBJ whole genome shotgun (WGS) entry which is preliminary data.</text>
</comment>
<dbReference type="Proteomes" id="UP000005695">
    <property type="component" value="Unassembled WGS sequence"/>
</dbReference>
<sequence>MGFLSAIGERMFASVIEQKVSERLSAASASPADDMQWRRLTGNSDRELPIATWQRQVEICYWLWKTNPMANWIIESMGSFVAGKGFSYTCKNDDVRQILDEFWNDPVNRMDLKFGKKARELGIFGLQCWQAFVSPQTGRVRLGVIDPAQVAEVYTDPDNVEMRIGVKVYNHDSGETRYLKTILPREADDMLSPYANQMRDGYADGECFLYAVNQVSNDPYGTSDLFVIADWLEEYEDFVFDYSQKAKKQNAYIWDVTMNGSNDTECQDFADQFATQEDGAIRVHNEKVTWQAVAPKLQALEVKESADVFRNHILGCKSIPAHWYGGLADANRASAAESNDPIKAFIDDRQMLLKFVLEDILTYVIEKALDARYLTVPRDVDPYEFSVQTPEAMERDVTKTSSAVTQLATTIAVAQANNWVDQDTAMKMFAFIIAMVGYDFDPEQMEPTKGPTDDYQGVKQPDTAPPASEEE</sequence>
<reference evidence="2" key="1">
    <citation type="submission" date="2006-05" db="EMBL/GenBank/DDBJ databases">
        <title>Annotation of the draft genome assembly of Desulfuromonas acetoxidans DSM 684.</title>
        <authorList>
            <consortium name="US DOE Joint Genome Institute (JGI-ORNL)"/>
            <person name="Larimer F."/>
            <person name="Land M."/>
            <person name="Hauser L."/>
        </authorList>
    </citation>
    <scope>NUCLEOTIDE SEQUENCE [LARGE SCALE GENOMIC DNA]</scope>
    <source>
        <strain evidence="2">DSM 684</strain>
    </source>
</reference>
<proteinExistence type="predicted"/>
<protein>
    <recommendedName>
        <fullName evidence="4">Portal protein</fullName>
    </recommendedName>
</protein>
<dbReference type="EMBL" id="AAEW02000007">
    <property type="protein sequence ID" value="EAT16073.1"/>
    <property type="molecule type" value="Genomic_DNA"/>
</dbReference>
<dbReference type="RefSeq" id="WP_006000004.1">
    <property type="nucleotide sequence ID" value="NZ_AAEW02000007.1"/>
</dbReference>
<organism evidence="2 3">
    <name type="scientific">Desulfuromonas acetoxidans (strain DSM 684 / 11070)</name>
    <dbReference type="NCBI Taxonomy" id="281689"/>
    <lineage>
        <taxon>Bacteria</taxon>
        <taxon>Pseudomonadati</taxon>
        <taxon>Thermodesulfobacteriota</taxon>
        <taxon>Desulfuromonadia</taxon>
        <taxon>Desulfuromonadales</taxon>
        <taxon>Desulfuromonadaceae</taxon>
        <taxon>Desulfuromonas</taxon>
    </lineage>
</organism>
<evidence type="ECO:0000256" key="1">
    <source>
        <dbReference type="SAM" id="MobiDB-lite"/>
    </source>
</evidence>
<reference evidence="2" key="2">
    <citation type="submission" date="2006-05" db="EMBL/GenBank/DDBJ databases">
        <title>Sequencing of the draft genome and assembly of Desulfuromonas acetoxidans DSM 684.</title>
        <authorList>
            <consortium name="US DOE Joint Genome Institute (JGI-PGF)"/>
            <person name="Copeland A."/>
            <person name="Lucas S."/>
            <person name="Lapidus A."/>
            <person name="Barry K."/>
            <person name="Detter J.C."/>
            <person name="Glavina del Rio T."/>
            <person name="Hammon N."/>
            <person name="Israni S."/>
            <person name="Dalin E."/>
            <person name="Tice H."/>
            <person name="Bruce D."/>
            <person name="Pitluck S."/>
            <person name="Richardson P."/>
        </authorList>
    </citation>
    <scope>NUCLEOTIDE SEQUENCE [LARGE SCALE GENOMIC DNA]</scope>
    <source>
        <strain evidence="2">DSM 684</strain>
    </source>
</reference>
<dbReference type="OrthoDB" id="142455at2"/>